<dbReference type="Proteomes" id="UP000245124">
    <property type="component" value="Unassembled WGS sequence"/>
</dbReference>
<keyword evidence="2" id="KW-0808">Transferase</keyword>
<comment type="caution">
    <text evidence="2">The sequence shown here is derived from an EMBL/GenBank/DDBJ whole genome shotgun (WGS) entry which is preliminary data.</text>
</comment>
<dbReference type="SMART" id="SM00507">
    <property type="entry name" value="HNHc"/>
    <property type="match status" value="1"/>
</dbReference>
<keyword evidence="2" id="KW-0695">RNA-directed DNA polymerase</keyword>
<evidence type="ECO:0000313" key="2">
    <source>
        <dbReference type="EMBL" id="GBG22910.1"/>
    </source>
</evidence>
<dbReference type="InterPro" id="IPR043502">
    <property type="entry name" value="DNA/RNA_pol_sf"/>
</dbReference>
<dbReference type="OrthoDB" id="468044at2"/>
<sequence>MITDCDTLGAECGLKVSEKKTKLTASTDGFDFLGWHFEVQRNGKFRSIPSEDNFKAFRKKVKKIVNSSNYGARVKAAKLAPIVRGWRNYHKFCKMDASRFSLWNMSHRAFQVFNRETKLDRHTSQVLLNKAFPSVPYSENRHIKVKGNKSPYDGDTVYWSKRNSKLYDGITSKLLKKQSHTCDYCGMKFTSEERVHLHHIDGNHDNWKGSNLIAVHESCHDYIHMSKKEVEIINSSQSQNLVTKRLGRGDKGN</sequence>
<feature type="domain" description="C2H2-type" evidence="1">
    <location>
        <begin position="182"/>
        <end position="204"/>
    </location>
</feature>
<evidence type="ECO:0000259" key="1">
    <source>
        <dbReference type="PROSITE" id="PS00028"/>
    </source>
</evidence>
<dbReference type="GO" id="GO:0003964">
    <property type="term" value="F:RNA-directed DNA polymerase activity"/>
    <property type="evidence" value="ECO:0007669"/>
    <property type="project" value="UniProtKB-KW"/>
</dbReference>
<dbReference type="SUPFAM" id="SSF56672">
    <property type="entry name" value="DNA/RNA polymerases"/>
    <property type="match status" value="1"/>
</dbReference>
<proteinExistence type="predicted"/>
<dbReference type="EMBL" id="BDUD01000002">
    <property type="protein sequence ID" value="GBG22910.1"/>
    <property type="molecule type" value="Genomic_DNA"/>
</dbReference>
<protein>
    <submittedName>
        <fullName evidence="2">Reverse transcriptase homolog</fullName>
    </submittedName>
</protein>
<dbReference type="Pfam" id="PF08388">
    <property type="entry name" value="GIIM"/>
    <property type="match status" value="1"/>
</dbReference>
<dbReference type="InterPro" id="IPR013597">
    <property type="entry name" value="Mat_intron_G2"/>
</dbReference>
<dbReference type="CDD" id="cd00085">
    <property type="entry name" value="HNHc"/>
    <property type="match status" value="1"/>
</dbReference>
<reference evidence="2 3" key="1">
    <citation type="submission" date="2017-06" db="EMBL/GenBank/DDBJ databases">
        <title>Genome sequencing of cyanobaciteial culture collection at National Institute for Environmental Studies (NIES).</title>
        <authorList>
            <person name="Hirose Y."/>
            <person name="Shimura Y."/>
            <person name="Fujisawa T."/>
            <person name="Nakamura Y."/>
            <person name="Kawachi M."/>
        </authorList>
    </citation>
    <scope>NUCLEOTIDE SEQUENCE [LARGE SCALE GENOMIC DNA]</scope>
    <source>
        <strain evidence="2 3">NIES-4072</strain>
    </source>
</reference>
<dbReference type="AlphaFoldDB" id="A0A2R5FW02"/>
<gene>
    <name evidence="2" type="ORF">NIES4072_66220</name>
</gene>
<organism evidence="2 3">
    <name type="scientific">Nostoc commune NIES-4072</name>
    <dbReference type="NCBI Taxonomy" id="2005467"/>
    <lineage>
        <taxon>Bacteria</taxon>
        <taxon>Bacillati</taxon>
        <taxon>Cyanobacteriota</taxon>
        <taxon>Cyanophyceae</taxon>
        <taxon>Nostocales</taxon>
        <taxon>Nostocaceae</taxon>
        <taxon>Nostoc</taxon>
    </lineage>
</organism>
<accession>A0A2R5FW02</accession>
<keyword evidence="3" id="KW-1185">Reference proteome</keyword>
<dbReference type="InterPro" id="IPR013087">
    <property type="entry name" value="Znf_C2H2_type"/>
</dbReference>
<keyword evidence="2" id="KW-0548">Nucleotidyltransferase</keyword>
<dbReference type="InterPro" id="IPR003615">
    <property type="entry name" value="HNH_nuc"/>
</dbReference>
<name>A0A2R5FW02_NOSCO</name>
<dbReference type="PROSITE" id="PS00028">
    <property type="entry name" value="ZINC_FINGER_C2H2_1"/>
    <property type="match status" value="1"/>
</dbReference>
<evidence type="ECO:0000313" key="3">
    <source>
        <dbReference type="Proteomes" id="UP000245124"/>
    </source>
</evidence>